<dbReference type="OMA" id="RITRIWY"/>
<keyword evidence="2" id="KW-1185">Reference proteome</keyword>
<dbReference type="PANTHER" id="PTHR31240:SF0">
    <property type="entry name" value="MATERNAL EFFECT EMBRYO ARREST 18"/>
    <property type="match status" value="1"/>
</dbReference>
<name>A0A4Y7KPK9_PAPSO</name>
<evidence type="ECO:0000313" key="1">
    <source>
        <dbReference type="EMBL" id="RZC74280.1"/>
    </source>
</evidence>
<accession>A0A4Y7KPK9</accession>
<organism evidence="1 2">
    <name type="scientific">Papaver somniferum</name>
    <name type="common">Opium poppy</name>
    <dbReference type="NCBI Taxonomy" id="3469"/>
    <lineage>
        <taxon>Eukaryota</taxon>
        <taxon>Viridiplantae</taxon>
        <taxon>Streptophyta</taxon>
        <taxon>Embryophyta</taxon>
        <taxon>Tracheophyta</taxon>
        <taxon>Spermatophyta</taxon>
        <taxon>Magnoliopsida</taxon>
        <taxon>Ranunculales</taxon>
        <taxon>Papaveraceae</taxon>
        <taxon>Papaveroideae</taxon>
        <taxon>Papaver</taxon>
    </lineage>
</organism>
<proteinExistence type="predicted"/>
<dbReference type="Pfam" id="PF01933">
    <property type="entry name" value="CofD"/>
    <property type="match status" value="1"/>
</dbReference>
<dbReference type="Gene3D" id="3.40.50.10680">
    <property type="entry name" value="CofD-like domains"/>
    <property type="match status" value="1"/>
</dbReference>
<sequence length="393" mass="42897">MNMADNCLGPPLICKSFPLSFSIPSPNPLLFRFFPPSQISRSLRSMANPQESFSKNQIQPSLLVFSGGTAFNGVVEEMKKLTTRVAHVLPVSDDGGSTAEIVRVLGGPAVGDIRSRCLRLSDESTSEALAVRRLLGHRLPLDGAQARSEWYDIVEGEHSLWNGVSKPYRETIRAFLAYIQNQILRRASELFCFSNGSIGNFFFAGARIFFQSLDAAIFLFSRVSDIPPESLVLPVISTNDRLTLGCELWDGTIIRGQNEISHPSIGSTQPVDKVFASVNPSVLEQLSKVNCIVYAMVSLFTSVCPSLVLLGTGEVISSRSCPKPSQYVNALLVPKDGQIPVDVQSLSKQGIFHVVTVDSILDPRVGIIFNPKSLIQALADLITEYNSPHSSEV</sequence>
<dbReference type="Gramene" id="RZC74280">
    <property type="protein sequence ID" value="RZC74280"/>
    <property type="gene ID" value="C5167_049761"/>
</dbReference>
<dbReference type="Proteomes" id="UP000316621">
    <property type="component" value="Chromosome 8"/>
</dbReference>
<dbReference type="EMBL" id="CM010722">
    <property type="protein sequence ID" value="RZC74280.1"/>
    <property type="molecule type" value="Genomic_DNA"/>
</dbReference>
<gene>
    <name evidence="1" type="ORF">C5167_049761</name>
</gene>
<protein>
    <submittedName>
        <fullName evidence="1">Uncharacterized protein</fullName>
    </submittedName>
</protein>
<dbReference type="InterPro" id="IPR002882">
    <property type="entry name" value="CofD"/>
</dbReference>
<dbReference type="SUPFAM" id="SSF142338">
    <property type="entry name" value="CofD-like"/>
    <property type="match status" value="1"/>
</dbReference>
<reference evidence="1 2" key="1">
    <citation type="journal article" date="2018" name="Science">
        <title>The opium poppy genome and morphinan production.</title>
        <authorList>
            <person name="Guo L."/>
            <person name="Winzer T."/>
            <person name="Yang X."/>
            <person name="Li Y."/>
            <person name="Ning Z."/>
            <person name="He Z."/>
            <person name="Teodor R."/>
            <person name="Lu Y."/>
            <person name="Bowser T.A."/>
            <person name="Graham I.A."/>
            <person name="Ye K."/>
        </authorList>
    </citation>
    <scope>NUCLEOTIDE SEQUENCE [LARGE SCALE GENOMIC DNA]</scope>
    <source>
        <strain evidence="2">cv. HN1</strain>
        <tissue evidence="1">Leaves</tissue>
    </source>
</reference>
<dbReference type="AlphaFoldDB" id="A0A4Y7KPK9"/>
<evidence type="ECO:0000313" key="2">
    <source>
        <dbReference type="Proteomes" id="UP000316621"/>
    </source>
</evidence>
<dbReference type="GO" id="GO:0043743">
    <property type="term" value="F:LPPG:FO 2-phospho-L-lactate transferase activity"/>
    <property type="evidence" value="ECO:0007669"/>
    <property type="project" value="InterPro"/>
</dbReference>
<dbReference type="InterPro" id="IPR038136">
    <property type="entry name" value="CofD-like_dom_sf"/>
</dbReference>
<dbReference type="CDD" id="cd07187">
    <property type="entry name" value="YvcK_like"/>
    <property type="match status" value="1"/>
</dbReference>
<dbReference type="PANTHER" id="PTHR31240">
    <property type="entry name" value="MATERNAL EFFECT EMBRYO ARREST 18"/>
    <property type="match status" value="1"/>
</dbReference>